<keyword evidence="5" id="KW-0503">Monooxygenase</keyword>
<dbReference type="Proteomes" id="UP001320245">
    <property type="component" value="Unassembled WGS sequence"/>
</dbReference>
<reference evidence="6 7" key="1">
    <citation type="journal article" date="2023" name="PLoS ONE">
        <title>Cytospora paraplurivora sp. nov. isolated from orchards with fruit tree decline syndrome in Ontario, Canada.</title>
        <authorList>
            <person name="Ilyukhin E."/>
            <person name="Nguyen H.D.T."/>
            <person name="Castle A.J."/>
            <person name="Ellouze W."/>
        </authorList>
    </citation>
    <scope>NUCLEOTIDE SEQUENCE [LARGE SCALE GENOMIC DNA]</scope>
    <source>
        <strain evidence="6 7">FDS-564</strain>
    </source>
</reference>
<evidence type="ECO:0000256" key="5">
    <source>
        <dbReference type="ARBA" id="ARBA00023033"/>
    </source>
</evidence>
<proteinExistence type="predicted"/>
<dbReference type="GO" id="GO:0004497">
    <property type="term" value="F:monooxygenase activity"/>
    <property type="evidence" value="ECO:0007669"/>
    <property type="project" value="UniProtKB-KW"/>
</dbReference>
<dbReference type="SUPFAM" id="SSF48264">
    <property type="entry name" value="Cytochrome P450"/>
    <property type="match status" value="1"/>
</dbReference>
<keyword evidence="2" id="KW-0479">Metal-binding</keyword>
<sequence>MLAVFNTQDERMHKKIKSPIAPLYSLSNVVMFEGLVEGVISCLADQLDKRFAGTGMTFDLGKWLQYFAFDVMGTMSFSKRYGFLDSGKDVEGMLEAISKFMKTAAPRELDAANLSRPHPKWSEVRDLPYLDACVQEGVRIHPPFALPFERVVPTGGVTVLGRYLPEGTLVGGNPYVVNRHESTFGANAEDWDPERWLSGDEGHKKKLEQSVLTVSVALPMYLI</sequence>
<evidence type="ECO:0000256" key="3">
    <source>
        <dbReference type="ARBA" id="ARBA00023002"/>
    </source>
</evidence>
<name>A0AAN9YMM9_9PEZI</name>
<dbReference type="PANTHER" id="PTHR24305">
    <property type="entry name" value="CYTOCHROME P450"/>
    <property type="match status" value="1"/>
</dbReference>
<dbReference type="InterPro" id="IPR001128">
    <property type="entry name" value="Cyt_P450"/>
</dbReference>
<accession>A0AAN9YMM9</accession>
<gene>
    <name evidence="6" type="ORF">SLS53_001366</name>
</gene>
<organism evidence="6 7">
    <name type="scientific">Cytospora paraplurivora</name>
    <dbReference type="NCBI Taxonomy" id="2898453"/>
    <lineage>
        <taxon>Eukaryota</taxon>
        <taxon>Fungi</taxon>
        <taxon>Dikarya</taxon>
        <taxon>Ascomycota</taxon>
        <taxon>Pezizomycotina</taxon>
        <taxon>Sordariomycetes</taxon>
        <taxon>Sordariomycetidae</taxon>
        <taxon>Diaporthales</taxon>
        <taxon>Cytosporaceae</taxon>
        <taxon>Cytospora</taxon>
    </lineage>
</organism>
<dbReference type="GO" id="GO:0005506">
    <property type="term" value="F:iron ion binding"/>
    <property type="evidence" value="ECO:0007669"/>
    <property type="project" value="InterPro"/>
</dbReference>
<dbReference type="Pfam" id="PF00067">
    <property type="entry name" value="p450"/>
    <property type="match status" value="1"/>
</dbReference>
<evidence type="ECO:0000313" key="7">
    <source>
        <dbReference type="Proteomes" id="UP001320245"/>
    </source>
</evidence>
<comment type="caution">
    <text evidence="6">The sequence shown here is derived from an EMBL/GenBank/DDBJ whole genome shotgun (WGS) entry which is preliminary data.</text>
</comment>
<dbReference type="Gene3D" id="1.10.630.10">
    <property type="entry name" value="Cytochrome P450"/>
    <property type="match status" value="2"/>
</dbReference>
<evidence type="ECO:0000256" key="4">
    <source>
        <dbReference type="ARBA" id="ARBA00023004"/>
    </source>
</evidence>
<dbReference type="EMBL" id="JAJSPL020000003">
    <property type="protein sequence ID" value="KAK7748114.1"/>
    <property type="molecule type" value="Genomic_DNA"/>
</dbReference>
<dbReference type="AlphaFoldDB" id="A0AAN9YMM9"/>
<protein>
    <recommendedName>
        <fullName evidence="8">Cytochrome P450</fullName>
    </recommendedName>
</protein>
<evidence type="ECO:0000256" key="2">
    <source>
        <dbReference type="ARBA" id="ARBA00022723"/>
    </source>
</evidence>
<dbReference type="GO" id="GO:0016705">
    <property type="term" value="F:oxidoreductase activity, acting on paired donors, with incorporation or reduction of molecular oxygen"/>
    <property type="evidence" value="ECO:0007669"/>
    <property type="project" value="InterPro"/>
</dbReference>
<dbReference type="InterPro" id="IPR050121">
    <property type="entry name" value="Cytochrome_P450_monoxygenase"/>
</dbReference>
<keyword evidence="4" id="KW-0408">Iron</keyword>
<keyword evidence="1" id="KW-0349">Heme</keyword>
<evidence type="ECO:0008006" key="8">
    <source>
        <dbReference type="Google" id="ProtNLM"/>
    </source>
</evidence>
<dbReference type="PANTHER" id="PTHR24305:SF175">
    <property type="entry name" value="CYTOCHROME P450 MONOOXYGENASE PKFB"/>
    <property type="match status" value="1"/>
</dbReference>
<keyword evidence="7" id="KW-1185">Reference proteome</keyword>
<keyword evidence="3" id="KW-0560">Oxidoreductase</keyword>
<evidence type="ECO:0000313" key="6">
    <source>
        <dbReference type="EMBL" id="KAK7748114.1"/>
    </source>
</evidence>
<evidence type="ECO:0000256" key="1">
    <source>
        <dbReference type="ARBA" id="ARBA00022617"/>
    </source>
</evidence>
<dbReference type="InterPro" id="IPR036396">
    <property type="entry name" value="Cyt_P450_sf"/>
</dbReference>
<dbReference type="GO" id="GO:0020037">
    <property type="term" value="F:heme binding"/>
    <property type="evidence" value="ECO:0007669"/>
    <property type="project" value="InterPro"/>
</dbReference>